<dbReference type="HOGENOM" id="CLU_1594358_0_0_1"/>
<dbReference type="eggNOG" id="ENOG502RS68">
    <property type="taxonomic scope" value="Eukaryota"/>
</dbReference>
<dbReference type="OrthoDB" id="5153472at2759"/>
<dbReference type="AlphaFoldDB" id="M1WCG7"/>
<evidence type="ECO:0000313" key="3">
    <source>
        <dbReference type="Proteomes" id="UP000016801"/>
    </source>
</evidence>
<dbReference type="VEuPathDB" id="FungiDB:CPUR_08137"/>
<dbReference type="EMBL" id="CAGA01000080">
    <property type="protein sequence ID" value="CCE34205.1"/>
    <property type="molecule type" value="Genomic_DNA"/>
</dbReference>
<proteinExistence type="predicted"/>
<sequence>MHFPLVRGDVVMRERFDSPAFFRDKDIYNDRQRIRDLALVGLSPTQAWITISQDDQLHHTIKYDDEHRVEAVFWTFHSQSRCGKSSPSIGIDNTYKTNSFDLYLFEITVVTDQNFVAYIGFGLVNTETQAGYDWLCHQLDQLRSSLNMPIPNVIIIDEEIALKKCPG</sequence>
<dbReference type="Proteomes" id="UP000016801">
    <property type="component" value="Unassembled WGS sequence"/>
</dbReference>
<reference evidence="2 3" key="1">
    <citation type="journal article" date="2013" name="PLoS Genet.">
        <title>Plant-symbiotic fungi as chemical engineers: Multi-genome analysis of the Clavicipitaceae reveals dynamics of alkaloid loci.</title>
        <authorList>
            <person name="Schardl C.L."/>
            <person name="Young C.A."/>
            <person name="Hesse U."/>
            <person name="Amyotte S.G."/>
            <person name="Andreeva K."/>
            <person name="Calie P.J."/>
            <person name="Fleetwood D.J."/>
            <person name="Haws D.C."/>
            <person name="Moore N."/>
            <person name="Oeser B."/>
            <person name="Panaccione D.G."/>
            <person name="Schweri K.K."/>
            <person name="Voisey C.R."/>
            <person name="Farman M.L."/>
            <person name="Jaromczyk J.W."/>
            <person name="Roe B.A."/>
            <person name="O'Sullivan D.M."/>
            <person name="Scott B."/>
            <person name="Tudzynski P."/>
            <person name="An Z."/>
            <person name="Arnaoudova E.G."/>
            <person name="Bullock C.T."/>
            <person name="Charlton N.D."/>
            <person name="Chen L."/>
            <person name="Cox M."/>
            <person name="Dinkins R.D."/>
            <person name="Florea S."/>
            <person name="Glenn A.E."/>
            <person name="Gordon A."/>
            <person name="Gueldener U."/>
            <person name="Harris D.R."/>
            <person name="Hollin W."/>
            <person name="Jaromczyk J."/>
            <person name="Johnson R.D."/>
            <person name="Khan A.K."/>
            <person name="Leistner E."/>
            <person name="Leuchtmann A."/>
            <person name="Li C."/>
            <person name="Liu J."/>
            <person name="Liu J."/>
            <person name="Liu M."/>
            <person name="Mace W."/>
            <person name="Machado C."/>
            <person name="Nagabhyru P."/>
            <person name="Pan J."/>
            <person name="Schmid J."/>
            <person name="Sugawara K."/>
            <person name="Steiner U."/>
            <person name="Takach J.E."/>
            <person name="Tanaka E."/>
            <person name="Webb J.S."/>
            <person name="Wilson E.V."/>
            <person name="Wiseman J.L."/>
            <person name="Yoshida R."/>
            <person name="Zeng Z."/>
        </authorList>
    </citation>
    <scope>NUCLEOTIDE SEQUENCE [LARGE SCALE GENOMIC DNA]</scope>
    <source>
        <strain evidence="2 3">20.1</strain>
    </source>
</reference>
<evidence type="ECO:0000259" key="1">
    <source>
        <dbReference type="Pfam" id="PF10551"/>
    </source>
</evidence>
<accession>M1WCG7</accession>
<dbReference type="InterPro" id="IPR018289">
    <property type="entry name" value="MULE_transposase_dom"/>
</dbReference>
<dbReference type="STRING" id="1111077.M1WCG7"/>
<comment type="caution">
    <text evidence="2">The sequence shown here is derived from an EMBL/GenBank/DDBJ whole genome shotgun (WGS) entry which is preliminary data.</text>
</comment>
<protein>
    <recommendedName>
        <fullName evidence="1">MULE transposase domain-containing protein</fullName>
    </recommendedName>
</protein>
<name>M1WCG7_CLAP2</name>
<gene>
    <name evidence="2" type="ORF">CPUR_08137</name>
</gene>
<dbReference type="Pfam" id="PF10551">
    <property type="entry name" value="MULE"/>
    <property type="match status" value="1"/>
</dbReference>
<dbReference type="PhylomeDB" id="M1WCG7"/>
<evidence type="ECO:0000313" key="2">
    <source>
        <dbReference type="EMBL" id="CCE34205.1"/>
    </source>
</evidence>
<organism evidence="2 3">
    <name type="scientific">Claviceps purpurea (strain 20.1)</name>
    <name type="common">Ergot fungus</name>
    <name type="synonym">Sphacelia segetum</name>
    <dbReference type="NCBI Taxonomy" id="1111077"/>
    <lineage>
        <taxon>Eukaryota</taxon>
        <taxon>Fungi</taxon>
        <taxon>Dikarya</taxon>
        <taxon>Ascomycota</taxon>
        <taxon>Pezizomycotina</taxon>
        <taxon>Sordariomycetes</taxon>
        <taxon>Hypocreomycetidae</taxon>
        <taxon>Hypocreales</taxon>
        <taxon>Clavicipitaceae</taxon>
        <taxon>Claviceps</taxon>
    </lineage>
</organism>
<feature type="domain" description="MULE transposase" evidence="1">
    <location>
        <begin position="89"/>
        <end position="164"/>
    </location>
</feature>
<keyword evidence="3" id="KW-1185">Reference proteome</keyword>